<dbReference type="Proteomes" id="UP000028990">
    <property type="component" value="Unassembled WGS sequence"/>
</dbReference>
<dbReference type="GO" id="GO:0005524">
    <property type="term" value="F:ATP binding"/>
    <property type="evidence" value="ECO:0007669"/>
    <property type="project" value="UniProtKB-KW"/>
</dbReference>
<proteinExistence type="predicted"/>
<feature type="compositionally biased region" description="Polar residues" evidence="3">
    <location>
        <begin position="1"/>
        <end position="12"/>
    </location>
</feature>
<sequence length="83" mass="9523">MSQSPCKQSRLSGTPPELNHNGESECQQDNIQQMNSAKFDMIEDMALLTHLKEASVLYTLQRRYDHWVIDLCVFICFTGKITS</sequence>
<evidence type="ECO:0000256" key="3">
    <source>
        <dbReference type="SAM" id="MobiDB-lite"/>
    </source>
</evidence>
<evidence type="ECO:0000313" key="4">
    <source>
        <dbReference type="EMBL" id="KFO30782.1"/>
    </source>
</evidence>
<dbReference type="Gene3D" id="3.40.850.10">
    <property type="entry name" value="Kinesin motor domain"/>
    <property type="match status" value="1"/>
</dbReference>
<dbReference type="InterPro" id="IPR036961">
    <property type="entry name" value="Kinesin_motor_dom_sf"/>
</dbReference>
<dbReference type="EMBL" id="KN122382">
    <property type="protein sequence ID" value="KFO30782.1"/>
    <property type="molecule type" value="Genomic_DNA"/>
</dbReference>
<evidence type="ECO:0000256" key="1">
    <source>
        <dbReference type="ARBA" id="ARBA00022741"/>
    </source>
</evidence>
<keyword evidence="1" id="KW-0547">Nucleotide-binding</keyword>
<feature type="region of interest" description="Disordered" evidence="3">
    <location>
        <begin position="1"/>
        <end position="24"/>
    </location>
</feature>
<organism evidence="4 5">
    <name type="scientific">Fukomys damarensis</name>
    <name type="common">Damaraland mole rat</name>
    <name type="synonym">Cryptomys damarensis</name>
    <dbReference type="NCBI Taxonomy" id="885580"/>
    <lineage>
        <taxon>Eukaryota</taxon>
        <taxon>Metazoa</taxon>
        <taxon>Chordata</taxon>
        <taxon>Craniata</taxon>
        <taxon>Vertebrata</taxon>
        <taxon>Euteleostomi</taxon>
        <taxon>Mammalia</taxon>
        <taxon>Eutheria</taxon>
        <taxon>Euarchontoglires</taxon>
        <taxon>Glires</taxon>
        <taxon>Rodentia</taxon>
        <taxon>Hystricomorpha</taxon>
        <taxon>Bathyergidae</taxon>
        <taxon>Fukomys</taxon>
    </lineage>
</organism>
<dbReference type="InterPro" id="IPR027417">
    <property type="entry name" value="P-loop_NTPase"/>
</dbReference>
<dbReference type="AlphaFoldDB" id="A0A091DI90"/>
<protein>
    <submittedName>
        <fullName evidence="4">Myosin-15</fullName>
    </submittedName>
</protein>
<keyword evidence="5" id="KW-1185">Reference proteome</keyword>
<name>A0A091DI90_FUKDA</name>
<evidence type="ECO:0000256" key="2">
    <source>
        <dbReference type="ARBA" id="ARBA00022840"/>
    </source>
</evidence>
<reference evidence="4 5" key="1">
    <citation type="submission" date="2013-11" db="EMBL/GenBank/DDBJ databases">
        <title>The Damaraland mole rat (Fukomys damarensis) genome and evolution of African mole rats.</title>
        <authorList>
            <person name="Gladyshev V.N."/>
            <person name="Fang X."/>
        </authorList>
    </citation>
    <scope>NUCLEOTIDE SEQUENCE [LARGE SCALE GENOMIC DNA]</scope>
    <source>
        <tissue evidence="4">Liver</tissue>
    </source>
</reference>
<accession>A0A091DI90</accession>
<gene>
    <name evidence="4" type="ORF">H920_07885</name>
</gene>
<evidence type="ECO:0000313" key="5">
    <source>
        <dbReference type="Proteomes" id="UP000028990"/>
    </source>
</evidence>
<dbReference type="SUPFAM" id="SSF52540">
    <property type="entry name" value="P-loop containing nucleoside triphosphate hydrolases"/>
    <property type="match status" value="1"/>
</dbReference>
<keyword evidence="2" id="KW-0067">ATP-binding</keyword>